<dbReference type="EMBL" id="OUNR01000018">
    <property type="protein sequence ID" value="SPP66009.1"/>
    <property type="molecule type" value="Genomic_DNA"/>
</dbReference>
<name>A0A330LA78_9BACT</name>
<dbReference type="Proteomes" id="UP000248168">
    <property type="component" value="Unassembled WGS sequence"/>
</dbReference>
<keyword evidence="1" id="KW-0472">Membrane</keyword>
<keyword evidence="3" id="KW-1185">Reference proteome</keyword>
<gene>
    <name evidence="2" type="ORF">NITLEN_50049</name>
</gene>
<accession>A0A330LA78</accession>
<dbReference type="OrthoDB" id="9796453at2"/>
<protein>
    <submittedName>
        <fullName evidence="2">Uncharacterized protein</fullName>
    </submittedName>
</protein>
<keyword evidence="1" id="KW-1133">Transmembrane helix</keyword>
<evidence type="ECO:0000313" key="2">
    <source>
        <dbReference type="EMBL" id="SPP66009.1"/>
    </source>
</evidence>
<keyword evidence="1" id="KW-0812">Transmembrane</keyword>
<feature type="transmembrane region" description="Helical" evidence="1">
    <location>
        <begin position="129"/>
        <end position="148"/>
    </location>
</feature>
<dbReference type="RefSeq" id="WP_121990232.1">
    <property type="nucleotide sequence ID" value="NZ_OUNR01000018.1"/>
</dbReference>
<sequence>MVQDFPSQVDLSAPGNAALRSTRVQRYARVITIVLIVLCNGIFLFGMWASGVNLDELVNTQDQFNPQNDVCLRLSWQRLAGSTEPIRLCSEWINLSDPTGRPHVLDKNTKVRQGSDGRYYVDQGIKADYRLMGFVGFVAAVIAFGMLMRRYLVNRYRLQLELAADRPVV</sequence>
<reference evidence="3" key="1">
    <citation type="submission" date="2018-04" db="EMBL/GenBank/DDBJ databases">
        <authorList>
            <person name="Lucker S."/>
            <person name="Sakoula D."/>
        </authorList>
    </citation>
    <scope>NUCLEOTIDE SEQUENCE [LARGE SCALE GENOMIC DNA]</scope>
</reference>
<evidence type="ECO:0000256" key="1">
    <source>
        <dbReference type="SAM" id="Phobius"/>
    </source>
</evidence>
<feature type="transmembrane region" description="Helical" evidence="1">
    <location>
        <begin position="30"/>
        <end position="49"/>
    </location>
</feature>
<dbReference type="AlphaFoldDB" id="A0A330LA78"/>
<organism evidence="2 3">
    <name type="scientific">Nitrospira lenta</name>
    <dbReference type="NCBI Taxonomy" id="1436998"/>
    <lineage>
        <taxon>Bacteria</taxon>
        <taxon>Pseudomonadati</taxon>
        <taxon>Nitrospirota</taxon>
        <taxon>Nitrospiria</taxon>
        <taxon>Nitrospirales</taxon>
        <taxon>Nitrospiraceae</taxon>
        <taxon>Nitrospira</taxon>
    </lineage>
</organism>
<evidence type="ECO:0000313" key="3">
    <source>
        <dbReference type="Proteomes" id="UP000248168"/>
    </source>
</evidence>
<dbReference type="InParanoid" id="A0A330LA78"/>
<proteinExistence type="predicted"/>